<comment type="caution">
    <text evidence="3">The sequence shown here is derived from an EMBL/GenBank/DDBJ whole genome shotgun (WGS) entry which is preliminary data.</text>
</comment>
<accession>A0A8T2P0M5</accession>
<feature type="region of interest" description="Disordered" evidence="2">
    <location>
        <begin position="248"/>
        <end position="291"/>
    </location>
</feature>
<evidence type="ECO:0000256" key="2">
    <source>
        <dbReference type="SAM" id="MobiDB-lite"/>
    </source>
</evidence>
<name>A0A8T2P0M5_9TELE</name>
<evidence type="ECO:0000313" key="4">
    <source>
        <dbReference type="Proteomes" id="UP000824540"/>
    </source>
</evidence>
<gene>
    <name evidence="3" type="ORF">JZ751_007799</name>
</gene>
<protein>
    <submittedName>
        <fullName evidence="3">Uncharacterized protein</fullName>
    </submittedName>
</protein>
<evidence type="ECO:0000313" key="3">
    <source>
        <dbReference type="EMBL" id="KAG9345984.1"/>
    </source>
</evidence>
<dbReference type="AlphaFoldDB" id="A0A8T2P0M5"/>
<organism evidence="3 4">
    <name type="scientific">Albula glossodonta</name>
    <name type="common">roundjaw bonefish</name>
    <dbReference type="NCBI Taxonomy" id="121402"/>
    <lineage>
        <taxon>Eukaryota</taxon>
        <taxon>Metazoa</taxon>
        <taxon>Chordata</taxon>
        <taxon>Craniata</taxon>
        <taxon>Vertebrata</taxon>
        <taxon>Euteleostomi</taxon>
        <taxon>Actinopterygii</taxon>
        <taxon>Neopterygii</taxon>
        <taxon>Teleostei</taxon>
        <taxon>Albuliformes</taxon>
        <taxon>Albulidae</taxon>
        <taxon>Albula</taxon>
    </lineage>
</organism>
<dbReference type="OrthoDB" id="8950114at2759"/>
<feature type="compositionally biased region" description="Polar residues" evidence="2">
    <location>
        <begin position="259"/>
        <end position="284"/>
    </location>
</feature>
<dbReference type="EMBL" id="JAFBMS010000016">
    <property type="protein sequence ID" value="KAG9345984.1"/>
    <property type="molecule type" value="Genomic_DNA"/>
</dbReference>
<keyword evidence="1" id="KW-0175">Coiled coil</keyword>
<sequence length="483" mass="55247">MVNESAQKNQKICDLEQEVTLLRQLIAEQEELSEKLKQELDDLREKTNGDLKCWETEKKATEELKRNYCELEAEVVTLREQVQMQAKESSSNKMAELEKRLADKDSAVGALQKSLEETKNRLEEMESASLQEARRREAERRRELLRTAEEAIALKDAELSNVKYQADKKKWLEEKLLLIRQVKEAEERRNQDMKKYADDRMHHNKLQTEVESLSKQLLEKDNDLLKWRQERDSLVAALEIQMKKLASSNMEKDQKLKELQSQNSNSVPQEMSVLDSSDLSTENGRPSRFPKPELEIQFTPLQPNKMCVKQQGGDTAVTVKITRSGRKRKSAEMEKSPGTLSKRTDHMRHEHSQSSLRSKKDGTLQKIGDFIQSSPTLLGSKAKKIIGFVSAKSPEPEGNTTISLKPKKSKRKLYKTEISSPLDIPSHPIIGLDQEEKERGVTNYLSTLLRMAEVTDAGQLASQPQICGTEMAVHSMNINNEYI</sequence>
<keyword evidence="4" id="KW-1185">Reference proteome</keyword>
<evidence type="ECO:0000256" key="1">
    <source>
        <dbReference type="SAM" id="Coils"/>
    </source>
</evidence>
<dbReference type="Proteomes" id="UP000824540">
    <property type="component" value="Unassembled WGS sequence"/>
</dbReference>
<reference evidence="3" key="1">
    <citation type="thesis" date="2021" institute="BYU ScholarsArchive" country="Provo, UT, USA">
        <title>Applications of and Algorithms for Genome Assembly and Genomic Analyses with an Emphasis on Marine Teleosts.</title>
        <authorList>
            <person name="Pickett B.D."/>
        </authorList>
    </citation>
    <scope>NUCLEOTIDE SEQUENCE</scope>
    <source>
        <strain evidence="3">HI-2016</strain>
    </source>
</reference>
<feature type="compositionally biased region" description="Basic and acidic residues" evidence="2">
    <location>
        <begin position="342"/>
        <end position="359"/>
    </location>
</feature>
<feature type="coiled-coil region" evidence="1">
    <location>
        <begin position="15"/>
        <end position="46"/>
    </location>
</feature>
<proteinExistence type="predicted"/>
<feature type="region of interest" description="Disordered" evidence="2">
    <location>
        <begin position="323"/>
        <end position="359"/>
    </location>
</feature>